<evidence type="ECO:0000256" key="1">
    <source>
        <dbReference type="SAM" id="Phobius"/>
    </source>
</evidence>
<name>A0AA86S9K9_9FABA</name>
<dbReference type="AlphaFoldDB" id="A0AA86S9K9"/>
<accession>A0AA86S9K9</accession>
<dbReference type="EMBL" id="OY731400">
    <property type="protein sequence ID" value="CAJ1937464.1"/>
    <property type="molecule type" value="Genomic_DNA"/>
</dbReference>
<keyword evidence="1" id="KW-0472">Membrane</keyword>
<dbReference type="Proteomes" id="UP001189624">
    <property type="component" value="Chromosome 3"/>
</dbReference>
<feature type="transmembrane region" description="Helical" evidence="1">
    <location>
        <begin position="55"/>
        <end position="74"/>
    </location>
</feature>
<gene>
    <name evidence="2" type="ORF">AYBTSS11_LOCUS8039</name>
</gene>
<keyword evidence="1" id="KW-0812">Transmembrane</keyword>
<keyword evidence="1" id="KW-1133">Transmembrane helix</keyword>
<dbReference type="Gramene" id="rna-AYBTSS11_LOCUS8039">
    <property type="protein sequence ID" value="CAJ1937464.1"/>
    <property type="gene ID" value="gene-AYBTSS11_LOCUS8039"/>
</dbReference>
<evidence type="ECO:0000313" key="3">
    <source>
        <dbReference type="Proteomes" id="UP001189624"/>
    </source>
</evidence>
<protein>
    <submittedName>
        <fullName evidence="2">Uncharacterized protein</fullName>
    </submittedName>
</protein>
<evidence type="ECO:0000313" key="2">
    <source>
        <dbReference type="EMBL" id="CAJ1937464.1"/>
    </source>
</evidence>
<proteinExistence type="predicted"/>
<sequence>MQLLWTENDYSPAQWIKSVIFCPHLPESTPIFNGGSKDKTHPTVSCHVLDASSDLLYMGGPCWLVSLIYIRVGFIH</sequence>
<reference evidence="2" key="1">
    <citation type="submission" date="2023-10" db="EMBL/GenBank/DDBJ databases">
        <authorList>
            <person name="Domelevo Entfellner J.-B."/>
        </authorList>
    </citation>
    <scope>NUCLEOTIDE SEQUENCE</scope>
</reference>
<keyword evidence="3" id="KW-1185">Reference proteome</keyword>
<organism evidence="2 3">
    <name type="scientific">Sphenostylis stenocarpa</name>
    <dbReference type="NCBI Taxonomy" id="92480"/>
    <lineage>
        <taxon>Eukaryota</taxon>
        <taxon>Viridiplantae</taxon>
        <taxon>Streptophyta</taxon>
        <taxon>Embryophyta</taxon>
        <taxon>Tracheophyta</taxon>
        <taxon>Spermatophyta</taxon>
        <taxon>Magnoliopsida</taxon>
        <taxon>eudicotyledons</taxon>
        <taxon>Gunneridae</taxon>
        <taxon>Pentapetalae</taxon>
        <taxon>rosids</taxon>
        <taxon>fabids</taxon>
        <taxon>Fabales</taxon>
        <taxon>Fabaceae</taxon>
        <taxon>Papilionoideae</taxon>
        <taxon>50 kb inversion clade</taxon>
        <taxon>NPAAA clade</taxon>
        <taxon>indigoferoid/millettioid clade</taxon>
        <taxon>Phaseoleae</taxon>
        <taxon>Sphenostylis</taxon>
    </lineage>
</organism>